<dbReference type="KEGG" id="eke:EK0264_09425"/>
<comment type="caution">
    <text evidence="8">Lacks conserved residue(s) required for the propagation of feature annotation.</text>
</comment>
<dbReference type="SUPFAM" id="SSF48295">
    <property type="entry name" value="TrpR-like"/>
    <property type="match status" value="1"/>
</dbReference>
<dbReference type="HAMAP" id="MF_00377">
    <property type="entry name" value="DnaA_bact"/>
    <property type="match status" value="1"/>
</dbReference>
<dbReference type="InterPro" id="IPR018312">
    <property type="entry name" value="Chromosome_initiator_DnaA_CS"/>
</dbReference>
<dbReference type="InterPro" id="IPR020591">
    <property type="entry name" value="Chromosome_initiator_DnaA-like"/>
</dbReference>
<dbReference type="AlphaFoldDB" id="A0A7L4YNU4"/>
<dbReference type="Gene3D" id="3.30.300.180">
    <property type="match status" value="1"/>
</dbReference>
<dbReference type="GO" id="GO:0003688">
    <property type="term" value="F:DNA replication origin binding"/>
    <property type="evidence" value="ECO:0007669"/>
    <property type="project" value="UniProtKB-UniRule"/>
</dbReference>
<dbReference type="Pfam" id="PF08299">
    <property type="entry name" value="Bac_DnaA_C"/>
    <property type="match status" value="1"/>
</dbReference>
<feature type="domain" description="Chromosomal replication initiator DnaA C-terminal" evidence="14">
    <location>
        <begin position="429"/>
        <end position="498"/>
    </location>
</feature>
<sequence>MTDQAPDLEPIWSEAIATIPADELTGRHRALLRLTKPVGLMNNTAVVAAPDTYTQTMIETKLRPLLGKALSQILGHSVQIAVTVDPAMREAQPVAVDSEAAGDSAPDRTTLLPPLRSEQTGGDDLETDTEFDELDELPPHDVHPEPDDDEPEIIPTLPSSPNGTHAATIGTRLTAPGRLNPKYTFENFVRGPSNRLAFAAASAVAEAPAKAYNPLFIYGGSGLGKTHLLHAIGNYAYQVFPDIKVLYVSSEEFTNDFINAIANIRGGAGDQRERFRRRYRDVDILMIDDIQFLERAEQTQEEFFHTFNTLHNANKQIVITSDRTPKELTTLEDRLRSRFVSGLTPDIQTPDLETRLAILRRKANQEGFSIAPEVLELIATRIQSNIRELEGALIRVSAFANLNDQGMDRTAAEHVLKDLIPDNSERTISATLIMQEVAQYFEVSLDELCGKSRSKALVMPRQIAMYLCRELTDLSLPRIGASFGGKDHTTVMHAYKKVAGEMKEKRHVYNQVAELTTLIKTKGRSE</sequence>
<comment type="subcellular location">
    <subcellularLocation>
        <location evidence="8">Cytoplasm</location>
    </subcellularLocation>
</comment>
<dbReference type="PANTHER" id="PTHR30050">
    <property type="entry name" value="CHROMOSOMAL REPLICATION INITIATOR PROTEIN DNAA"/>
    <property type="match status" value="1"/>
</dbReference>
<dbReference type="InterPro" id="IPR027417">
    <property type="entry name" value="P-loop_NTPase"/>
</dbReference>
<keyword evidence="7 8" id="KW-0238">DNA-binding</keyword>
<evidence type="ECO:0000256" key="2">
    <source>
        <dbReference type="ARBA" id="ARBA00022490"/>
    </source>
</evidence>
<reference evidence="15 16" key="1">
    <citation type="journal article" date="2018" name="Int. J. Syst. Evol. Microbiol.">
        <title>Epidermidibacterium keratini gen. nov., sp. nov., a member of the family Sporichthyaceae, isolated from keratin epidermis.</title>
        <authorList>
            <person name="Lee D.G."/>
            <person name="Trujillo M.E."/>
            <person name="Kang S."/>
            <person name="Nam J.J."/>
            <person name="Kim Y.J."/>
        </authorList>
    </citation>
    <scope>NUCLEOTIDE SEQUENCE [LARGE SCALE GENOMIC DNA]</scope>
    <source>
        <strain evidence="15 16">EPI-7</strain>
    </source>
</reference>
<comment type="similarity">
    <text evidence="1 8 11">Belongs to the DnaA family.</text>
</comment>
<feature type="region of interest" description="Domain I, interacts with DnaA modulators" evidence="8">
    <location>
        <begin position="1"/>
        <end position="150"/>
    </location>
</feature>
<dbReference type="GO" id="GO:0005886">
    <property type="term" value="C:plasma membrane"/>
    <property type="evidence" value="ECO:0007669"/>
    <property type="project" value="TreeGrafter"/>
</dbReference>
<evidence type="ECO:0000256" key="10">
    <source>
        <dbReference type="RuleBase" id="RU000577"/>
    </source>
</evidence>
<evidence type="ECO:0000313" key="16">
    <source>
        <dbReference type="Proteomes" id="UP000463857"/>
    </source>
</evidence>
<evidence type="ECO:0000256" key="8">
    <source>
        <dbReference type="HAMAP-Rule" id="MF_00377"/>
    </source>
</evidence>
<keyword evidence="3 8" id="KW-0235">DNA replication</keyword>
<dbReference type="PRINTS" id="PR00051">
    <property type="entry name" value="DNAA"/>
</dbReference>
<keyword evidence="6 8" id="KW-0446">Lipid-binding</keyword>
<feature type="region of interest" description="Domain IV, binds dsDNA" evidence="8">
    <location>
        <begin position="401"/>
        <end position="526"/>
    </location>
</feature>
<comment type="subunit">
    <text evidence="8">Oligomerizes as a right-handed, spiral filament on DNA at oriC.</text>
</comment>
<dbReference type="CDD" id="cd06571">
    <property type="entry name" value="Bac_DnaA_C"/>
    <property type="match status" value="1"/>
</dbReference>
<dbReference type="SUPFAM" id="SSF52540">
    <property type="entry name" value="P-loop containing nucleoside triphosphate hydrolases"/>
    <property type="match status" value="1"/>
</dbReference>
<evidence type="ECO:0000256" key="12">
    <source>
        <dbReference type="SAM" id="MobiDB-lite"/>
    </source>
</evidence>
<dbReference type="GO" id="GO:0008289">
    <property type="term" value="F:lipid binding"/>
    <property type="evidence" value="ECO:0007669"/>
    <property type="project" value="UniProtKB-KW"/>
</dbReference>
<dbReference type="FunFam" id="3.40.50.300:FF:000668">
    <property type="entry name" value="Chromosomal replication initiator protein DnaA"/>
    <property type="match status" value="1"/>
</dbReference>
<dbReference type="InterPro" id="IPR010921">
    <property type="entry name" value="Trp_repressor/repl_initiator"/>
</dbReference>
<dbReference type="InterPro" id="IPR013159">
    <property type="entry name" value="DnaA_C"/>
</dbReference>
<dbReference type="InterPro" id="IPR013317">
    <property type="entry name" value="DnaA_dom"/>
</dbReference>
<evidence type="ECO:0000313" key="15">
    <source>
        <dbReference type="EMBL" id="QHC00479.1"/>
    </source>
</evidence>
<keyword evidence="2 8" id="KW-0963">Cytoplasm</keyword>
<feature type="binding site" evidence="8">
    <location>
        <position position="225"/>
    </location>
    <ligand>
        <name>ATP</name>
        <dbReference type="ChEBI" id="CHEBI:30616"/>
    </ligand>
</feature>
<evidence type="ECO:0000259" key="14">
    <source>
        <dbReference type="SMART" id="SM00760"/>
    </source>
</evidence>
<dbReference type="Pfam" id="PF00308">
    <property type="entry name" value="Bac_DnaA"/>
    <property type="match status" value="1"/>
</dbReference>
<dbReference type="InParanoid" id="A0A7L4YNU4"/>
<dbReference type="NCBIfam" id="NF010686">
    <property type="entry name" value="PRK14086.1"/>
    <property type="match status" value="1"/>
</dbReference>
<dbReference type="Gene3D" id="1.10.8.60">
    <property type="match status" value="1"/>
</dbReference>
<gene>
    <name evidence="8 15" type="primary">dnaA</name>
    <name evidence="15" type="ORF">EK0264_09425</name>
</gene>
<accession>A0A7L4YNU4</accession>
<feature type="binding site" evidence="8">
    <location>
        <position position="224"/>
    </location>
    <ligand>
        <name>ATP</name>
        <dbReference type="ChEBI" id="CHEBI:30616"/>
    </ligand>
</feature>
<proteinExistence type="inferred from homology"/>
<dbReference type="CDD" id="cd00009">
    <property type="entry name" value="AAA"/>
    <property type="match status" value="1"/>
</dbReference>
<comment type="function">
    <text evidence="8 10">Plays an essential role in the initiation and regulation of chromosomal replication. ATP-DnaA binds to the origin of replication (oriC) to initiate formation of the DNA replication initiation complex once per cell cycle. Binds the DnaA box (a 9 base pair repeat at the origin) and separates the double-stranded (ds)DNA. Forms a right-handed helical filament on oriC DNA; dsDNA binds to the exterior of the filament while single-stranded (ss)DNA is stabiized in the filament's interior. The ATP-DnaA-oriC complex binds and stabilizes one strand of the AT-rich DNA unwinding element (DUE), permitting loading of DNA polymerase. After initiation quickly degrades to an ADP-DnaA complex that is not apt for DNA replication. Binds acidic phospholipids.</text>
</comment>
<dbReference type="GO" id="GO:0005524">
    <property type="term" value="F:ATP binding"/>
    <property type="evidence" value="ECO:0007669"/>
    <property type="project" value="UniProtKB-UniRule"/>
</dbReference>
<dbReference type="InterPro" id="IPR003593">
    <property type="entry name" value="AAA+_ATPase"/>
</dbReference>
<evidence type="ECO:0000256" key="4">
    <source>
        <dbReference type="ARBA" id="ARBA00022741"/>
    </source>
</evidence>
<feature type="domain" description="AAA+ ATPase" evidence="13">
    <location>
        <begin position="211"/>
        <end position="346"/>
    </location>
</feature>
<dbReference type="FunFam" id="1.10.8.60:FF:000003">
    <property type="entry name" value="Chromosomal replication initiator protein DnaA"/>
    <property type="match status" value="1"/>
</dbReference>
<evidence type="ECO:0000256" key="3">
    <source>
        <dbReference type="ARBA" id="ARBA00022705"/>
    </source>
</evidence>
<keyword evidence="16" id="KW-1185">Reference proteome</keyword>
<evidence type="ECO:0000256" key="6">
    <source>
        <dbReference type="ARBA" id="ARBA00023121"/>
    </source>
</evidence>
<dbReference type="NCBIfam" id="TIGR00362">
    <property type="entry name" value="DnaA"/>
    <property type="match status" value="1"/>
</dbReference>
<feature type="binding site" evidence="8">
    <location>
        <position position="226"/>
    </location>
    <ligand>
        <name>ATP</name>
        <dbReference type="ChEBI" id="CHEBI:30616"/>
    </ligand>
</feature>
<evidence type="ECO:0000259" key="13">
    <source>
        <dbReference type="SMART" id="SM00382"/>
    </source>
</evidence>
<evidence type="ECO:0000256" key="1">
    <source>
        <dbReference type="ARBA" id="ARBA00006583"/>
    </source>
</evidence>
<dbReference type="GO" id="GO:0006270">
    <property type="term" value="P:DNA replication initiation"/>
    <property type="evidence" value="ECO:0007669"/>
    <property type="project" value="UniProtKB-UniRule"/>
</dbReference>
<dbReference type="FunFam" id="1.10.1750.10:FF:000002">
    <property type="entry name" value="Chromosomal replication initiator protein DnaA"/>
    <property type="match status" value="1"/>
</dbReference>
<dbReference type="FunCoup" id="A0A7L4YNU4">
    <property type="interactions" value="97"/>
</dbReference>
<keyword evidence="5 8" id="KW-0067">ATP-binding</keyword>
<evidence type="ECO:0000256" key="11">
    <source>
        <dbReference type="RuleBase" id="RU004227"/>
    </source>
</evidence>
<dbReference type="PANTHER" id="PTHR30050:SF2">
    <property type="entry name" value="CHROMOSOMAL REPLICATION INITIATOR PROTEIN DNAA"/>
    <property type="match status" value="1"/>
</dbReference>
<dbReference type="PROSITE" id="PS01008">
    <property type="entry name" value="DNAA"/>
    <property type="match status" value="1"/>
</dbReference>
<dbReference type="EMBL" id="CP047156">
    <property type="protein sequence ID" value="QHC00479.1"/>
    <property type="molecule type" value="Genomic_DNA"/>
</dbReference>
<evidence type="ECO:0000256" key="7">
    <source>
        <dbReference type="ARBA" id="ARBA00023125"/>
    </source>
</evidence>
<dbReference type="RefSeq" id="WP_159545004.1">
    <property type="nucleotide sequence ID" value="NZ_CP047156.1"/>
</dbReference>
<dbReference type="GO" id="GO:0006275">
    <property type="term" value="P:regulation of DNA replication"/>
    <property type="evidence" value="ECO:0007669"/>
    <property type="project" value="UniProtKB-UniRule"/>
</dbReference>
<evidence type="ECO:0000256" key="5">
    <source>
        <dbReference type="ARBA" id="ARBA00022840"/>
    </source>
</evidence>
<dbReference type="GO" id="GO:0005737">
    <property type="term" value="C:cytoplasm"/>
    <property type="evidence" value="ECO:0007669"/>
    <property type="project" value="UniProtKB-SubCell"/>
</dbReference>
<protein>
    <recommendedName>
        <fullName evidence="8 9">Chromosomal replication initiator protein DnaA</fullName>
    </recommendedName>
</protein>
<dbReference type="Proteomes" id="UP000463857">
    <property type="component" value="Chromosome"/>
</dbReference>
<dbReference type="Gene3D" id="3.40.50.300">
    <property type="entry name" value="P-loop containing nucleotide triphosphate hydrolases"/>
    <property type="match status" value="1"/>
</dbReference>
<comment type="domain">
    <text evidence="8">Domain I is involved in oligomerization and binding regulators, domain II is flexibile and of varying length in different bacteria, domain III forms the AAA+ region, while domain IV binds dsDNA.</text>
</comment>
<dbReference type="Gene3D" id="1.10.1750.10">
    <property type="match status" value="1"/>
</dbReference>
<organism evidence="15 16">
    <name type="scientific">Epidermidibacterium keratini</name>
    <dbReference type="NCBI Taxonomy" id="1891644"/>
    <lineage>
        <taxon>Bacteria</taxon>
        <taxon>Bacillati</taxon>
        <taxon>Actinomycetota</taxon>
        <taxon>Actinomycetes</taxon>
        <taxon>Sporichthyales</taxon>
        <taxon>Sporichthyaceae</taxon>
        <taxon>Epidermidibacterium</taxon>
    </lineage>
</organism>
<name>A0A7L4YNU4_9ACTN</name>
<dbReference type="SMART" id="SM00382">
    <property type="entry name" value="AAA"/>
    <property type="match status" value="1"/>
</dbReference>
<dbReference type="InterPro" id="IPR038454">
    <property type="entry name" value="DnaA_N_sf"/>
</dbReference>
<feature type="binding site" evidence="8">
    <location>
        <position position="222"/>
    </location>
    <ligand>
        <name>ATP</name>
        <dbReference type="ChEBI" id="CHEBI:30616"/>
    </ligand>
</feature>
<feature type="region of interest" description="Disordered" evidence="12">
    <location>
        <begin position="95"/>
        <end position="127"/>
    </location>
</feature>
<dbReference type="InterPro" id="IPR001957">
    <property type="entry name" value="Chromosome_initiator_DnaA"/>
</dbReference>
<evidence type="ECO:0000256" key="9">
    <source>
        <dbReference type="NCBIfam" id="TIGR00362"/>
    </source>
</evidence>
<dbReference type="OrthoDB" id="9807019at2"/>
<keyword evidence="4 8" id="KW-0547">Nucleotide-binding</keyword>
<dbReference type="SMART" id="SM00760">
    <property type="entry name" value="Bac_DnaA_C"/>
    <property type="match status" value="1"/>
</dbReference>